<evidence type="ECO:0000313" key="4">
    <source>
        <dbReference type="EMBL" id="MCC4212966.1"/>
    </source>
</evidence>
<dbReference type="EMBL" id="JAJGMW010000004">
    <property type="protein sequence ID" value="MCC4211887.1"/>
    <property type="molecule type" value="Genomic_DNA"/>
</dbReference>
<dbReference type="Gene3D" id="1.10.10.10">
    <property type="entry name" value="Winged helix-like DNA-binding domain superfamily/Winged helix DNA-binding domain"/>
    <property type="match status" value="1"/>
</dbReference>
<name>A0ABS8GQ10_9FLAO</name>
<protein>
    <submittedName>
        <fullName evidence="3">Transposase</fullName>
    </submittedName>
</protein>
<gene>
    <name evidence="1" type="ORF">LLW17_02665</name>
    <name evidence="2" type="ORF">LLW17_04075</name>
    <name evidence="3" type="ORF">LLW17_05040</name>
    <name evidence="4" type="ORF">LLW17_09570</name>
    <name evidence="5" type="ORF">LLW17_11275</name>
    <name evidence="6" type="ORF">LLW17_16460</name>
    <name evidence="7" type="ORF">LLW17_17940</name>
</gene>
<sequence length="61" mass="7310">MKSNVQIIQKRRVYSESFKRQIVEDFESGKYSASQLSMLHNIPCVSIYRWIYKFSNFNEKG</sequence>
<organism evidence="3 8">
    <name type="scientific">Leeuwenhoekiella parthenopeia</name>
    <dbReference type="NCBI Taxonomy" id="2890320"/>
    <lineage>
        <taxon>Bacteria</taxon>
        <taxon>Pseudomonadati</taxon>
        <taxon>Bacteroidota</taxon>
        <taxon>Flavobacteriia</taxon>
        <taxon>Flavobacteriales</taxon>
        <taxon>Flavobacteriaceae</taxon>
        <taxon>Leeuwenhoekiella</taxon>
    </lineage>
</organism>
<evidence type="ECO:0000313" key="7">
    <source>
        <dbReference type="EMBL" id="MCC4214610.1"/>
    </source>
</evidence>
<dbReference type="InterPro" id="IPR010921">
    <property type="entry name" value="Trp_repressor/repl_initiator"/>
</dbReference>
<evidence type="ECO:0000313" key="2">
    <source>
        <dbReference type="EMBL" id="MCC4211887.1"/>
    </source>
</evidence>
<evidence type="ECO:0000313" key="1">
    <source>
        <dbReference type="EMBL" id="MCC4211608.1"/>
    </source>
</evidence>
<evidence type="ECO:0000313" key="3">
    <source>
        <dbReference type="EMBL" id="MCC4212076.1"/>
    </source>
</evidence>
<reference evidence="3 8" key="1">
    <citation type="submission" date="2021-11" db="EMBL/GenBank/DDBJ databases">
        <title>Seasonal and diel survey of microbial diversity of the Tyrrhenian coast.</title>
        <authorList>
            <person name="Gattoni G."/>
            <person name="Corral P."/>
        </authorList>
    </citation>
    <scope>NUCLEOTIDE SEQUENCE [LARGE SCALE GENOMIC DNA]</scope>
    <source>
        <strain evidence="3 8">Mr9</strain>
    </source>
</reference>
<dbReference type="EMBL" id="JAJGMW010000011">
    <property type="protein sequence ID" value="MCC4212966.1"/>
    <property type="molecule type" value="Genomic_DNA"/>
</dbReference>
<dbReference type="EMBL" id="JAJGMW010000027">
    <property type="protein sequence ID" value="MCC4214322.1"/>
    <property type="molecule type" value="Genomic_DNA"/>
</dbReference>
<dbReference type="EMBL" id="JAJGMW010000034">
    <property type="protein sequence ID" value="MCC4214610.1"/>
    <property type="molecule type" value="Genomic_DNA"/>
</dbReference>
<evidence type="ECO:0000313" key="8">
    <source>
        <dbReference type="Proteomes" id="UP001197770"/>
    </source>
</evidence>
<comment type="caution">
    <text evidence="3">The sequence shown here is derived from an EMBL/GenBank/DDBJ whole genome shotgun (WGS) entry which is preliminary data.</text>
</comment>
<keyword evidence="8" id="KW-1185">Reference proteome</keyword>
<evidence type="ECO:0000313" key="5">
    <source>
        <dbReference type="EMBL" id="MCC4213303.1"/>
    </source>
</evidence>
<feature type="non-terminal residue" evidence="3">
    <location>
        <position position="61"/>
    </location>
</feature>
<dbReference type="EMBL" id="JAJGMW010000003">
    <property type="protein sequence ID" value="MCC4211608.1"/>
    <property type="molecule type" value="Genomic_DNA"/>
</dbReference>
<dbReference type="SUPFAM" id="SSF48295">
    <property type="entry name" value="TrpR-like"/>
    <property type="match status" value="1"/>
</dbReference>
<dbReference type="InterPro" id="IPR036388">
    <property type="entry name" value="WH-like_DNA-bd_sf"/>
</dbReference>
<dbReference type="EMBL" id="JAJGMW010000014">
    <property type="protein sequence ID" value="MCC4213303.1"/>
    <property type="molecule type" value="Genomic_DNA"/>
</dbReference>
<accession>A0ABS8GQ10</accession>
<evidence type="ECO:0000313" key="6">
    <source>
        <dbReference type="EMBL" id="MCC4214322.1"/>
    </source>
</evidence>
<dbReference type="Proteomes" id="UP001197770">
    <property type="component" value="Unassembled WGS sequence"/>
</dbReference>
<dbReference type="RefSeq" id="WP_228228726.1">
    <property type="nucleotide sequence ID" value="NZ_JAJGMW010000003.1"/>
</dbReference>
<dbReference type="EMBL" id="JAJGMW010000005">
    <property type="protein sequence ID" value="MCC4212076.1"/>
    <property type="molecule type" value="Genomic_DNA"/>
</dbReference>
<proteinExistence type="predicted"/>
<dbReference type="InterPro" id="IPR002514">
    <property type="entry name" value="Transposase_8"/>
</dbReference>
<dbReference type="Pfam" id="PF01527">
    <property type="entry name" value="HTH_Tnp_1"/>
    <property type="match status" value="1"/>
</dbReference>